<dbReference type="GO" id="GO:0005886">
    <property type="term" value="C:plasma membrane"/>
    <property type="evidence" value="ECO:0007669"/>
    <property type="project" value="UniProtKB-SubCell"/>
</dbReference>
<dbReference type="AlphaFoldDB" id="A0A2Z4PNP5"/>
<dbReference type="PANTHER" id="PTHR10010">
    <property type="entry name" value="SOLUTE CARRIER FAMILY 34 SODIUM PHOSPHATE , MEMBER 2-RELATED"/>
    <property type="match status" value="1"/>
</dbReference>
<feature type="transmembrane region" description="Helical" evidence="6">
    <location>
        <begin position="280"/>
        <end position="300"/>
    </location>
</feature>
<name>A0A2Z4PNP5_9GAMM</name>
<dbReference type="PANTHER" id="PTHR10010:SF46">
    <property type="entry name" value="SODIUM-DEPENDENT PHOSPHATE TRANSPORT PROTEIN 2B"/>
    <property type="match status" value="1"/>
</dbReference>
<dbReference type="Proteomes" id="UP000249898">
    <property type="component" value="Chromosome"/>
</dbReference>
<feature type="transmembrane region" description="Helical" evidence="6">
    <location>
        <begin position="129"/>
        <end position="152"/>
    </location>
</feature>
<feature type="transmembrane region" description="Helical" evidence="6">
    <location>
        <begin position="47"/>
        <end position="66"/>
    </location>
</feature>
<organism evidence="8 9">
    <name type="scientific">Marinomonas primoryensis</name>
    <dbReference type="NCBI Taxonomy" id="178399"/>
    <lineage>
        <taxon>Bacteria</taxon>
        <taxon>Pseudomonadati</taxon>
        <taxon>Pseudomonadota</taxon>
        <taxon>Gammaproteobacteria</taxon>
        <taxon>Oceanospirillales</taxon>
        <taxon>Oceanospirillaceae</taxon>
        <taxon>Marinomonas</taxon>
    </lineage>
</organism>
<accession>A0A2Z4PNP5</accession>
<proteinExistence type="predicted"/>
<evidence type="ECO:0000313" key="8">
    <source>
        <dbReference type="EMBL" id="AWX99155.1"/>
    </source>
</evidence>
<evidence type="ECO:0000313" key="9">
    <source>
        <dbReference type="Proteomes" id="UP000249898"/>
    </source>
</evidence>
<evidence type="ECO:0000259" key="7">
    <source>
        <dbReference type="Pfam" id="PF01895"/>
    </source>
</evidence>
<dbReference type="Pfam" id="PF02690">
    <property type="entry name" value="Na_Pi_cotrans"/>
    <property type="match status" value="2"/>
</dbReference>
<protein>
    <recommendedName>
        <fullName evidence="7">PhoU domain-containing protein</fullName>
    </recommendedName>
</protein>
<dbReference type="InterPro" id="IPR003841">
    <property type="entry name" value="Na/Pi_transpt"/>
</dbReference>
<dbReference type="EMBL" id="CP016181">
    <property type="protein sequence ID" value="AWX99155.1"/>
    <property type="molecule type" value="Genomic_DNA"/>
</dbReference>
<dbReference type="InterPro" id="IPR026022">
    <property type="entry name" value="PhoU_dom"/>
</dbReference>
<dbReference type="InterPro" id="IPR038078">
    <property type="entry name" value="PhoU-like_sf"/>
</dbReference>
<comment type="subcellular location">
    <subcellularLocation>
        <location evidence="1">Cell membrane</location>
        <topology evidence="1">Multi-pass membrane protein</topology>
    </subcellularLocation>
</comment>
<dbReference type="Gene3D" id="1.20.58.220">
    <property type="entry name" value="Phosphate transport system protein phou homolog 2, domain 2"/>
    <property type="match status" value="1"/>
</dbReference>
<evidence type="ECO:0000256" key="5">
    <source>
        <dbReference type="ARBA" id="ARBA00023136"/>
    </source>
</evidence>
<keyword evidence="5 6" id="KW-0472">Membrane</keyword>
<feature type="domain" description="PhoU" evidence="7">
    <location>
        <begin position="343"/>
        <end position="420"/>
    </location>
</feature>
<evidence type="ECO:0000256" key="3">
    <source>
        <dbReference type="ARBA" id="ARBA00022692"/>
    </source>
</evidence>
<feature type="transmembrane region" description="Helical" evidence="6">
    <location>
        <begin position="95"/>
        <end position="117"/>
    </location>
</feature>
<evidence type="ECO:0000256" key="6">
    <source>
        <dbReference type="SAM" id="Phobius"/>
    </source>
</evidence>
<feature type="transmembrane region" description="Helical" evidence="6">
    <location>
        <begin position="71"/>
        <end position="89"/>
    </location>
</feature>
<keyword evidence="4 6" id="KW-1133">Transmembrane helix</keyword>
<dbReference type="RefSeq" id="WP_112135695.1">
    <property type="nucleotide sequence ID" value="NZ_CP016181.1"/>
</dbReference>
<dbReference type="OrthoDB" id="5778511at2"/>
<evidence type="ECO:0000256" key="2">
    <source>
        <dbReference type="ARBA" id="ARBA00022475"/>
    </source>
</evidence>
<keyword evidence="3 6" id="KW-0812">Transmembrane</keyword>
<gene>
    <name evidence="8" type="ORF">A8139_03420</name>
</gene>
<reference evidence="8 9" key="1">
    <citation type="submission" date="2016-06" db="EMBL/GenBank/DDBJ databases">
        <title>The sequenced genome of the ice-adhering bacterium Marinomonas primoryensis, from Antarctica.</title>
        <authorList>
            <person name="Graham L."/>
            <person name="Vance T.D.R."/>
            <person name="Davies P.L."/>
        </authorList>
    </citation>
    <scope>NUCLEOTIDE SEQUENCE [LARGE SCALE GENOMIC DNA]</scope>
    <source>
        <strain evidence="8 9">AceL</strain>
    </source>
</reference>
<dbReference type="Pfam" id="PF01895">
    <property type="entry name" value="PhoU"/>
    <property type="match status" value="1"/>
</dbReference>
<keyword evidence="2" id="KW-1003">Cell membrane</keyword>
<sequence length="541" mass="59923">MYELIQLAGAITLLLWGIRMVRTGFERAYGKNLENAIRLMTRRRLQAAALGGIAAAALQSGTAVVLLAASFVATSALGLIPALALVVGAEIGSSLMAMLLSFDLSALSPLLLLIGYISFQKSSKRKHKYWGRIFLGLGLLLLALSLIARSTADMRSGNGMTYLTSIFEHDTLLTLFLVALFTWLVHSSLAVILIITHLVTDGAISLDMAMIMVIGANIGGALPALSSGWGLSAKGRLVIIGNLVIRSCAVIIGLLIYFFQESGWISLAKFGLDSPMIFHVMINAINGVLFLTMLPFWAGFLKKHVSPNHVESDVHKPLTSVYLSQEDIKHPVRAIANVTNETLRIADIAYQMLESTPKTFSNGKHISRIKELDDDIDRIHREVTYYLAAIENIKNSSEEQHSWQDAFSFVTSLEHVGDIIDASLMVLARKKHKEKIHFSEQGENELDTLFSELFEIFRLAQAVYISKNPALATELVDAKHVYRNKLALCREQHTRRIREQIPATLASSQIHMDILRDLQRICSLLVATAYPILKRHKQEQA</sequence>
<feature type="transmembrane region" description="Helical" evidence="6">
    <location>
        <begin position="208"/>
        <end position="231"/>
    </location>
</feature>
<dbReference type="SUPFAM" id="SSF109755">
    <property type="entry name" value="PhoU-like"/>
    <property type="match status" value="1"/>
</dbReference>
<dbReference type="GO" id="GO:0044341">
    <property type="term" value="P:sodium-dependent phosphate transport"/>
    <property type="evidence" value="ECO:0007669"/>
    <property type="project" value="InterPro"/>
</dbReference>
<feature type="transmembrane region" description="Helical" evidence="6">
    <location>
        <begin position="172"/>
        <end position="196"/>
    </location>
</feature>
<dbReference type="NCBIfam" id="NF037997">
    <property type="entry name" value="Na_Pi_symport"/>
    <property type="match status" value="1"/>
</dbReference>
<dbReference type="GO" id="GO:0005436">
    <property type="term" value="F:sodium:phosphate symporter activity"/>
    <property type="evidence" value="ECO:0007669"/>
    <property type="project" value="InterPro"/>
</dbReference>
<evidence type="ECO:0000256" key="1">
    <source>
        <dbReference type="ARBA" id="ARBA00004651"/>
    </source>
</evidence>
<feature type="transmembrane region" description="Helical" evidence="6">
    <location>
        <begin position="237"/>
        <end position="259"/>
    </location>
</feature>
<evidence type="ECO:0000256" key="4">
    <source>
        <dbReference type="ARBA" id="ARBA00022989"/>
    </source>
</evidence>